<accession>A0A9W9FIG5</accession>
<reference evidence="3" key="1">
    <citation type="submission" date="2022-11" db="EMBL/GenBank/DDBJ databases">
        <authorList>
            <person name="Petersen C."/>
        </authorList>
    </citation>
    <scope>NUCLEOTIDE SEQUENCE</scope>
    <source>
        <strain evidence="3">IBT 30069</strain>
    </source>
</reference>
<feature type="region of interest" description="Disordered" evidence="2">
    <location>
        <begin position="1"/>
        <end position="34"/>
    </location>
</feature>
<keyword evidence="4" id="KW-1185">Reference proteome</keyword>
<dbReference type="OrthoDB" id="4323916at2759"/>
<name>A0A9W9FIG5_9EURO</name>
<proteinExistence type="predicted"/>
<organism evidence="3 4">
    <name type="scientific">Penicillium angulare</name>
    <dbReference type="NCBI Taxonomy" id="116970"/>
    <lineage>
        <taxon>Eukaryota</taxon>
        <taxon>Fungi</taxon>
        <taxon>Dikarya</taxon>
        <taxon>Ascomycota</taxon>
        <taxon>Pezizomycotina</taxon>
        <taxon>Eurotiomycetes</taxon>
        <taxon>Eurotiomycetidae</taxon>
        <taxon>Eurotiales</taxon>
        <taxon>Aspergillaceae</taxon>
        <taxon>Penicillium</taxon>
    </lineage>
</organism>
<evidence type="ECO:0000256" key="1">
    <source>
        <dbReference type="SAM" id="Coils"/>
    </source>
</evidence>
<reference evidence="3" key="2">
    <citation type="journal article" date="2023" name="IMA Fungus">
        <title>Comparative genomic study of the Penicillium genus elucidates a diverse pangenome and 15 lateral gene transfer events.</title>
        <authorList>
            <person name="Petersen C."/>
            <person name="Sorensen T."/>
            <person name="Nielsen M.R."/>
            <person name="Sondergaard T.E."/>
            <person name="Sorensen J.L."/>
            <person name="Fitzpatrick D.A."/>
            <person name="Frisvad J.C."/>
            <person name="Nielsen K.L."/>
        </authorList>
    </citation>
    <scope>NUCLEOTIDE SEQUENCE</scope>
    <source>
        <strain evidence="3">IBT 30069</strain>
    </source>
</reference>
<protein>
    <submittedName>
        <fullName evidence="3">Uncharacterized protein</fullName>
    </submittedName>
</protein>
<evidence type="ECO:0000313" key="4">
    <source>
        <dbReference type="Proteomes" id="UP001149165"/>
    </source>
</evidence>
<sequence length="170" mass="19353">MDPLPKIASPRHATDHNESPSSTMMQEQPAKEIPDQQTVTDNIIPGSSHTILKQPFEDIQETLADLEISDPKLAFQAARLVGLYRRLWESCVSKQVREVQLVRENHGLREAIDHVQTEKHDLSIRAEELKIKLEAFDRALESSRQQILGIMDTWRQCECGGLDDVIMEAE</sequence>
<keyword evidence="1" id="KW-0175">Coiled coil</keyword>
<evidence type="ECO:0000256" key="2">
    <source>
        <dbReference type="SAM" id="MobiDB-lite"/>
    </source>
</evidence>
<dbReference type="EMBL" id="JAPQKH010000004">
    <property type="protein sequence ID" value="KAJ5100838.1"/>
    <property type="molecule type" value="Genomic_DNA"/>
</dbReference>
<dbReference type="AlphaFoldDB" id="A0A9W9FIG5"/>
<dbReference type="Proteomes" id="UP001149165">
    <property type="component" value="Unassembled WGS sequence"/>
</dbReference>
<feature type="coiled-coil region" evidence="1">
    <location>
        <begin position="112"/>
        <end position="146"/>
    </location>
</feature>
<gene>
    <name evidence="3" type="ORF">N7456_006890</name>
</gene>
<comment type="caution">
    <text evidence="3">The sequence shown here is derived from an EMBL/GenBank/DDBJ whole genome shotgun (WGS) entry which is preliminary data.</text>
</comment>
<evidence type="ECO:0000313" key="3">
    <source>
        <dbReference type="EMBL" id="KAJ5100838.1"/>
    </source>
</evidence>